<evidence type="ECO:0000313" key="2">
    <source>
        <dbReference type="EMBL" id="CUX48022.1"/>
    </source>
</evidence>
<proteinExistence type="predicted"/>
<gene>
    <name evidence="2" type="ORF">AGR7C_Lc130033</name>
</gene>
<name>A0A1S7R763_9HYPH</name>
<feature type="domain" description="Peptidase S26" evidence="1">
    <location>
        <begin position="6"/>
        <end position="166"/>
    </location>
</feature>
<dbReference type="GO" id="GO:0006465">
    <property type="term" value="P:signal peptide processing"/>
    <property type="evidence" value="ECO:0007669"/>
    <property type="project" value="InterPro"/>
</dbReference>
<organism evidence="2 3">
    <name type="scientific">Agrobacterium deltaense Zutra 3/1</name>
    <dbReference type="NCBI Taxonomy" id="1183427"/>
    <lineage>
        <taxon>Bacteria</taxon>
        <taxon>Pseudomonadati</taxon>
        <taxon>Pseudomonadota</taxon>
        <taxon>Alphaproteobacteria</taxon>
        <taxon>Hyphomicrobiales</taxon>
        <taxon>Rhizobiaceae</taxon>
        <taxon>Rhizobium/Agrobacterium group</taxon>
        <taxon>Agrobacterium</taxon>
    </lineage>
</organism>
<protein>
    <submittedName>
        <fullName evidence="2">Conjugal transfer protein</fullName>
    </submittedName>
</protein>
<accession>A0A1S7R763</accession>
<dbReference type="RefSeq" id="WP_003523023.1">
    <property type="nucleotide sequence ID" value="NZ_LT009749.1"/>
</dbReference>
<evidence type="ECO:0000259" key="1">
    <source>
        <dbReference type="Pfam" id="PF10502"/>
    </source>
</evidence>
<sequence length="186" mass="20641">MTMRRMTFLVMLAGTVLIALPGWNPPAIRMIWNASASVPVGLYWIVPADQLDVTDLAVVMPPDDLAGFLDERRYLPKGLPLLKRVLALSGTTVYRNGAEITAYGMTYGQARERDGQGRPLPVWQGCRTLRAGEAFFMNWDSPDSFDSRYFGPLPLSTVVGRAIPLWTTDDPDPVADSFREPVPDEP</sequence>
<dbReference type="InterPro" id="IPR019533">
    <property type="entry name" value="Peptidase_S26"/>
</dbReference>
<dbReference type="Gene3D" id="2.10.109.10">
    <property type="entry name" value="Umud Fragment, subunit A"/>
    <property type="match status" value="1"/>
</dbReference>
<reference evidence="2 3" key="1">
    <citation type="submission" date="2016-01" db="EMBL/GenBank/DDBJ databases">
        <authorList>
            <person name="Oliw E.H."/>
        </authorList>
    </citation>
    <scope>NUCLEOTIDE SEQUENCE [LARGE SCALE GENOMIC DNA]</scope>
    <source>
        <strain evidence="2 3">Zutra 3-1</strain>
    </source>
</reference>
<evidence type="ECO:0000313" key="3">
    <source>
        <dbReference type="Proteomes" id="UP000191987"/>
    </source>
</evidence>
<dbReference type="Proteomes" id="UP000191987">
    <property type="component" value="Unassembled WGS sequence"/>
</dbReference>
<dbReference type="GO" id="GO:0004252">
    <property type="term" value="F:serine-type endopeptidase activity"/>
    <property type="evidence" value="ECO:0007669"/>
    <property type="project" value="InterPro"/>
</dbReference>
<dbReference type="Pfam" id="PF10502">
    <property type="entry name" value="Peptidase_S26"/>
    <property type="match status" value="1"/>
</dbReference>
<dbReference type="InterPro" id="IPR036286">
    <property type="entry name" value="LexA/Signal_pep-like_sf"/>
</dbReference>
<dbReference type="SUPFAM" id="SSF51306">
    <property type="entry name" value="LexA/Signal peptidase"/>
    <property type="match status" value="1"/>
</dbReference>
<dbReference type="AlphaFoldDB" id="A0A1S7R763"/>
<dbReference type="EMBL" id="FBWG01000031">
    <property type="protein sequence ID" value="CUX48022.1"/>
    <property type="molecule type" value="Genomic_DNA"/>
</dbReference>